<name>A0ABP9AB59_9MICO</name>
<evidence type="ECO:0008006" key="4">
    <source>
        <dbReference type="Google" id="ProtNLM"/>
    </source>
</evidence>
<keyword evidence="1" id="KW-1133">Transmembrane helix</keyword>
<evidence type="ECO:0000313" key="3">
    <source>
        <dbReference type="Proteomes" id="UP001501645"/>
    </source>
</evidence>
<evidence type="ECO:0000256" key="1">
    <source>
        <dbReference type="SAM" id="Phobius"/>
    </source>
</evidence>
<comment type="caution">
    <text evidence="2">The sequence shown here is derived from an EMBL/GenBank/DDBJ whole genome shotgun (WGS) entry which is preliminary data.</text>
</comment>
<dbReference type="EMBL" id="BAABKO010000004">
    <property type="protein sequence ID" value="GAA4777649.1"/>
    <property type="molecule type" value="Genomic_DNA"/>
</dbReference>
<feature type="transmembrane region" description="Helical" evidence="1">
    <location>
        <begin position="187"/>
        <end position="208"/>
    </location>
</feature>
<evidence type="ECO:0000313" key="2">
    <source>
        <dbReference type="EMBL" id="GAA4777649.1"/>
    </source>
</evidence>
<gene>
    <name evidence="2" type="ORF">GCM10023351_23090</name>
</gene>
<protein>
    <recommendedName>
        <fullName evidence="4">GGDEF domain-containing protein</fullName>
    </recommendedName>
</protein>
<reference evidence="3" key="1">
    <citation type="journal article" date="2019" name="Int. J. Syst. Evol. Microbiol.">
        <title>The Global Catalogue of Microorganisms (GCM) 10K type strain sequencing project: providing services to taxonomists for standard genome sequencing and annotation.</title>
        <authorList>
            <consortium name="The Broad Institute Genomics Platform"/>
            <consortium name="The Broad Institute Genome Sequencing Center for Infectious Disease"/>
            <person name="Wu L."/>
            <person name="Ma J."/>
        </authorList>
    </citation>
    <scope>NUCLEOTIDE SEQUENCE [LARGE SCALE GENOMIC DNA]</scope>
    <source>
        <strain evidence="3">JCM 18537</strain>
    </source>
</reference>
<accession>A0ABP9AB59</accession>
<dbReference type="Proteomes" id="UP001501645">
    <property type="component" value="Unassembled WGS sequence"/>
</dbReference>
<organism evidence="2 3">
    <name type="scientific">Microbacterium gilvum</name>
    <dbReference type="NCBI Taxonomy" id="1336204"/>
    <lineage>
        <taxon>Bacteria</taxon>
        <taxon>Bacillati</taxon>
        <taxon>Actinomycetota</taxon>
        <taxon>Actinomycetes</taxon>
        <taxon>Micrococcales</taxon>
        <taxon>Microbacteriaceae</taxon>
        <taxon>Microbacterium</taxon>
    </lineage>
</organism>
<keyword evidence="1" id="KW-0812">Transmembrane</keyword>
<feature type="transmembrane region" description="Helical" evidence="1">
    <location>
        <begin position="93"/>
        <end position="111"/>
    </location>
</feature>
<feature type="transmembrane region" description="Helical" evidence="1">
    <location>
        <begin position="148"/>
        <end position="167"/>
    </location>
</feature>
<sequence length="377" mass="39727">MTPSATGVPFIAIMTLACVAMIGLGFLSRPSRATAMWSFAFVLGMLASYAMLAAAIVDDEALRALGAGIFLPANGFIWLGLRHASGSGRGGWPWAAGYLVASPVALLATARTDAYSIAFRIDFVVAAVFAVLIIVELVRLFPVFREELLPLGFGAAIFPVFAVYTLLDGVVRALGAPADDDLATVRGVNGVGTGVYVVCALITLLLVARRPRAAVGEGESAAFEAVARGRLARAAAADDAWWSLVDIRLDDPADLRTAFGGTAFERTAERFRADVLAVLPADADIERHDTRLVALVPRSQEAVRRLLVTLLARVSAADHPNGIRVSASIGWAPVAPVGYDLEALRTAAAEAHAMAFEKGGDRWERAVEPCATDAGGR</sequence>
<feature type="transmembrane region" description="Helical" evidence="1">
    <location>
        <begin position="62"/>
        <end position="81"/>
    </location>
</feature>
<proteinExistence type="predicted"/>
<feature type="transmembrane region" description="Helical" evidence="1">
    <location>
        <begin position="34"/>
        <end position="56"/>
    </location>
</feature>
<dbReference type="RefSeq" id="WP_345439309.1">
    <property type="nucleotide sequence ID" value="NZ_BAABKO010000004.1"/>
</dbReference>
<feature type="transmembrane region" description="Helical" evidence="1">
    <location>
        <begin position="117"/>
        <end position="141"/>
    </location>
</feature>
<feature type="transmembrane region" description="Helical" evidence="1">
    <location>
        <begin position="6"/>
        <end position="27"/>
    </location>
</feature>
<keyword evidence="3" id="KW-1185">Reference proteome</keyword>
<keyword evidence="1" id="KW-0472">Membrane</keyword>